<keyword evidence="2" id="KW-0460">Magnesium</keyword>
<dbReference type="PANTHER" id="PTHR12001:SF44">
    <property type="entry name" value="GERANYLGERANYL PYROPHOSPHATE SYNTHASE"/>
    <property type="match status" value="1"/>
</dbReference>
<dbReference type="GO" id="GO:0008299">
    <property type="term" value="P:isoprenoid biosynthetic process"/>
    <property type="evidence" value="ECO:0007669"/>
    <property type="project" value="InterPro"/>
</dbReference>
<dbReference type="InterPro" id="IPR000092">
    <property type="entry name" value="Polyprenyl_synt"/>
</dbReference>
<comment type="caution">
    <text evidence="4">The sequence shown here is derived from an EMBL/GenBank/DDBJ whole genome shotgun (WGS) entry which is preliminary data.</text>
</comment>
<evidence type="ECO:0000256" key="2">
    <source>
        <dbReference type="ARBA" id="ARBA00022842"/>
    </source>
</evidence>
<dbReference type="AlphaFoldDB" id="A0AA38IN13"/>
<comment type="similarity">
    <text evidence="3">Belongs to the FPP/GGPP synthase family.</text>
</comment>
<evidence type="ECO:0000256" key="3">
    <source>
        <dbReference type="RuleBase" id="RU004466"/>
    </source>
</evidence>
<dbReference type="SUPFAM" id="SSF48576">
    <property type="entry name" value="Terpenoid synthases"/>
    <property type="match status" value="1"/>
</dbReference>
<dbReference type="GO" id="GO:0046872">
    <property type="term" value="F:metal ion binding"/>
    <property type="evidence" value="ECO:0007669"/>
    <property type="project" value="UniProtKB-KW"/>
</dbReference>
<keyword evidence="5" id="KW-1185">Reference proteome</keyword>
<accession>A0AA38IN13</accession>
<gene>
    <name evidence="4" type="ORF">Zmor_009969</name>
</gene>
<dbReference type="EMBL" id="JALNTZ010000003">
    <property type="protein sequence ID" value="KAJ3658216.1"/>
    <property type="molecule type" value="Genomic_DNA"/>
</dbReference>
<sequence>MLSNPSPLSPDLLVLFGSCSATATNEHSHRSLLANVEKFVYCMCYELNWGLANLAPVVQMLCFHGAFAWVLILQQYARPILHSLQAGSENRNISKQFVRSFNFWIRCPKNARKTFIEIGDGFQELFVVSDDILDETILRRGIPAAHLVYGIALSVHATIHRGILLLQNLLCCAGDSKDDTLDDLIKLGIKFCTGQGLEIYYRKTEKCPTFDDFRVIMHNTILQTPVSESTETLIWAVQILNLCAKNEKIDFSADLCEKIGQFQQIYDDYINLHNPKYAAVRVFCDDLDEGKFSYPIIHGVQSHPDDHRLLDMLKKRPLDVESKKLFVDILESFGSFEHTRKVLKELKDGIFDDVDKMNMGKNPYLERVLQNVFDNLETEIYYDGCD</sequence>
<name>A0AA38IN13_9CUCU</name>
<dbReference type="PANTHER" id="PTHR12001">
    <property type="entry name" value="GERANYLGERANYL PYROPHOSPHATE SYNTHASE"/>
    <property type="match status" value="1"/>
</dbReference>
<proteinExistence type="inferred from homology"/>
<evidence type="ECO:0008006" key="6">
    <source>
        <dbReference type="Google" id="ProtNLM"/>
    </source>
</evidence>
<dbReference type="Proteomes" id="UP001168821">
    <property type="component" value="Unassembled WGS sequence"/>
</dbReference>
<evidence type="ECO:0000313" key="5">
    <source>
        <dbReference type="Proteomes" id="UP001168821"/>
    </source>
</evidence>
<evidence type="ECO:0000256" key="1">
    <source>
        <dbReference type="ARBA" id="ARBA00022723"/>
    </source>
</evidence>
<keyword evidence="1" id="KW-0479">Metal-binding</keyword>
<dbReference type="InterPro" id="IPR033749">
    <property type="entry name" value="Polyprenyl_synt_CS"/>
</dbReference>
<dbReference type="PROSITE" id="PS00723">
    <property type="entry name" value="POLYPRENYL_SYNTHASE_1"/>
    <property type="match status" value="1"/>
</dbReference>
<evidence type="ECO:0000313" key="4">
    <source>
        <dbReference type="EMBL" id="KAJ3658216.1"/>
    </source>
</evidence>
<protein>
    <recommendedName>
        <fullName evidence="6">Geranylgeranyl pyrophosphate synthase</fullName>
    </recommendedName>
</protein>
<dbReference type="Pfam" id="PF00348">
    <property type="entry name" value="polyprenyl_synt"/>
    <property type="match status" value="1"/>
</dbReference>
<dbReference type="Gene3D" id="1.10.600.10">
    <property type="entry name" value="Farnesyl Diphosphate Synthase"/>
    <property type="match status" value="1"/>
</dbReference>
<keyword evidence="3" id="KW-0808">Transferase</keyword>
<dbReference type="GO" id="GO:0042811">
    <property type="term" value="P:pheromone biosynthetic process"/>
    <property type="evidence" value="ECO:0007669"/>
    <property type="project" value="UniProtKB-ARBA"/>
</dbReference>
<dbReference type="GO" id="GO:0004659">
    <property type="term" value="F:prenyltransferase activity"/>
    <property type="evidence" value="ECO:0007669"/>
    <property type="project" value="InterPro"/>
</dbReference>
<reference evidence="4" key="1">
    <citation type="journal article" date="2023" name="G3 (Bethesda)">
        <title>Whole genome assemblies of Zophobas morio and Tenebrio molitor.</title>
        <authorList>
            <person name="Kaur S."/>
            <person name="Stinson S.A."/>
            <person name="diCenzo G.C."/>
        </authorList>
    </citation>
    <scope>NUCLEOTIDE SEQUENCE</scope>
    <source>
        <strain evidence="4">QUZm001</strain>
    </source>
</reference>
<organism evidence="4 5">
    <name type="scientific">Zophobas morio</name>
    <dbReference type="NCBI Taxonomy" id="2755281"/>
    <lineage>
        <taxon>Eukaryota</taxon>
        <taxon>Metazoa</taxon>
        <taxon>Ecdysozoa</taxon>
        <taxon>Arthropoda</taxon>
        <taxon>Hexapoda</taxon>
        <taxon>Insecta</taxon>
        <taxon>Pterygota</taxon>
        <taxon>Neoptera</taxon>
        <taxon>Endopterygota</taxon>
        <taxon>Coleoptera</taxon>
        <taxon>Polyphaga</taxon>
        <taxon>Cucujiformia</taxon>
        <taxon>Tenebrionidae</taxon>
        <taxon>Zophobas</taxon>
    </lineage>
</organism>
<dbReference type="InterPro" id="IPR008949">
    <property type="entry name" value="Isoprenoid_synthase_dom_sf"/>
</dbReference>